<dbReference type="GO" id="GO:0046872">
    <property type="term" value="F:metal ion binding"/>
    <property type="evidence" value="ECO:0007669"/>
    <property type="project" value="UniProtKB-KW"/>
</dbReference>
<dbReference type="InterPro" id="IPR000086">
    <property type="entry name" value="NUDIX_hydrolase_dom"/>
</dbReference>
<dbReference type="EMBL" id="CAQJ01000037">
    <property type="protein sequence ID" value="CCQ90630.1"/>
    <property type="molecule type" value="Genomic_DNA"/>
</dbReference>
<organism evidence="18 19">
    <name type="scientific">Nitrospina gracilis (strain 3/211)</name>
    <dbReference type="NCBI Taxonomy" id="1266370"/>
    <lineage>
        <taxon>Bacteria</taxon>
        <taxon>Pseudomonadati</taxon>
        <taxon>Nitrospinota/Tectimicrobiota group</taxon>
        <taxon>Nitrospinota</taxon>
        <taxon>Nitrospinia</taxon>
        <taxon>Nitrospinales</taxon>
        <taxon>Nitrospinaceae</taxon>
        <taxon>Nitrospina</taxon>
    </lineage>
</organism>
<dbReference type="FunCoup" id="M1YZF8">
    <property type="interactions" value="352"/>
</dbReference>
<comment type="cofactor">
    <cofactor evidence="2">
        <name>[4Fe-4S] cluster</name>
        <dbReference type="ChEBI" id="CHEBI:49883"/>
    </cofactor>
</comment>
<keyword evidence="8 16" id="KW-0479">Metal-binding</keyword>
<dbReference type="CDD" id="cd03425">
    <property type="entry name" value="NUDIX_MutT_NudA_like"/>
    <property type="match status" value="1"/>
</dbReference>
<dbReference type="GO" id="GO:0006284">
    <property type="term" value="P:base-excision repair"/>
    <property type="evidence" value="ECO:0007669"/>
    <property type="project" value="InterPro"/>
</dbReference>
<name>M1YZF8_NITG3</name>
<dbReference type="PANTHER" id="PTHR42944:SF1">
    <property type="entry name" value="ADENINE DNA GLYCOSYLASE"/>
    <property type="match status" value="1"/>
</dbReference>
<keyword evidence="11" id="KW-0408">Iron</keyword>
<dbReference type="OrthoDB" id="9802365at2"/>
<dbReference type="InterPro" id="IPR005760">
    <property type="entry name" value="A/G_AdeGlyc_MutY"/>
</dbReference>
<dbReference type="InterPro" id="IPR044298">
    <property type="entry name" value="MIG/MutY"/>
</dbReference>
<evidence type="ECO:0000256" key="1">
    <source>
        <dbReference type="ARBA" id="ARBA00000843"/>
    </source>
</evidence>
<dbReference type="InterPro" id="IPR003561">
    <property type="entry name" value="Mutator_MutT"/>
</dbReference>
<dbReference type="RefSeq" id="WP_005008368.1">
    <property type="nucleotide sequence ID" value="NZ_HG422173.1"/>
</dbReference>
<dbReference type="FunFam" id="1.10.1670.10:FF:000002">
    <property type="entry name" value="Adenine DNA glycosylase"/>
    <property type="match status" value="1"/>
</dbReference>
<feature type="binding site" evidence="16">
    <location>
        <position position="266"/>
    </location>
    <ligand>
        <name>Mg(2+)</name>
        <dbReference type="ChEBI" id="CHEBI:18420"/>
    </ligand>
</feature>
<dbReference type="NCBIfam" id="TIGR01084">
    <property type="entry name" value="mutY"/>
    <property type="match status" value="1"/>
</dbReference>
<dbReference type="HOGENOM" id="CLU_012862_0_3_0"/>
<dbReference type="Gene3D" id="3.90.79.10">
    <property type="entry name" value="Nucleoside Triphosphate Pyrophosphohydrolase"/>
    <property type="match status" value="1"/>
</dbReference>
<dbReference type="GO" id="GO:0032357">
    <property type="term" value="F:oxidized purine DNA binding"/>
    <property type="evidence" value="ECO:0007669"/>
    <property type="project" value="TreeGrafter"/>
</dbReference>
<dbReference type="EC" id="3.2.2.31" evidence="5"/>
<dbReference type="PROSITE" id="PS00893">
    <property type="entry name" value="NUDIX_BOX"/>
    <property type="match status" value="1"/>
</dbReference>
<keyword evidence="19" id="KW-1185">Reference proteome</keyword>
<dbReference type="NCBIfam" id="TIGR00586">
    <property type="entry name" value="mutt"/>
    <property type="match status" value="1"/>
</dbReference>
<evidence type="ECO:0000313" key="19">
    <source>
        <dbReference type="Proteomes" id="UP000011704"/>
    </source>
</evidence>
<dbReference type="InParanoid" id="M1YZF8"/>
<comment type="catalytic activity">
    <reaction evidence="1">
        <text>Hydrolyzes free adenine bases from 7,8-dihydro-8-oxoguanine:adenine mismatched double-stranded DNA, leaving an apurinic site.</text>
        <dbReference type="EC" id="3.2.2.31"/>
    </reaction>
</comment>
<accession>M1YZF8</accession>
<evidence type="ECO:0000256" key="16">
    <source>
        <dbReference type="PIRSR" id="PIRSR603561-2"/>
    </source>
</evidence>
<dbReference type="InterPro" id="IPR011257">
    <property type="entry name" value="DNA_glycosylase"/>
</dbReference>
<dbReference type="PANTHER" id="PTHR42944">
    <property type="entry name" value="ADENINE DNA GLYCOSYLASE"/>
    <property type="match status" value="1"/>
</dbReference>
<feature type="binding site" evidence="15">
    <location>
        <position position="252"/>
    </location>
    <ligand>
        <name>8-oxo-dGTP</name>
        <dbReference type="ChEBI" id="CHEBI:77896"/>
    </ligand>
</feature>
<gene>
    <name evidence="18" type="primary">yfhQ</name>
    <name evidence="18" type="ORF">NITGR_330028</name>
</gene>
<comment type="similarity">
    <text evidence="4">Belongs to the Nth/MutY family.</text>
</comment>
<proteinExistence type="inferred from homology"/>
<dbReference type="FunFam" id="1.10.340.30:FF:000002">
    <property type="entry name" value="Adenine DNA glycosylase"/>
    <property type="match status" value="1"/>
</dbReference>
<feature type="domain" description="Nudix hydrolase" evidence="17">
    <location>
        <begin position="231"/>
        <end position="357"/>
    </location>
</feature>
<feature type="binding site" evidence="16">
    <location>
        <position position="286"/>
    </location>
    <ligand>
        <name>Mg(2+)</name>
        <dbReference type="ChEBI" id="CHEBI:18420"/>
    </ligand>
</feature>
<dbReference type="InterPro" id="IPR004036">
    <property type="entry name" value="Endonuclease-III-like_CS2"/>
</dbReference>
<evidence type="ECO:0000256" key="2">
    <source>
        <dbReference type="ARBA" id="ARBA00001966"/>
    </source>
</evidence>
<dbReference type="PROSITE" id="PS51462">
    <property type="entry name" value="NUDIX"/>
    <property type="match status" value="1"/>
</dbReference>
<keyword evidence="10 18" id="KW-0378">Hydrolase</keyword>
<evidence type="ECO:0000256" key="7">
    <source>
        <dbReference type="ARBA" id="ARBA00022485"/>
    </source>
</evidence>
<keyword evidence="14 18" id="KW-0326">Glycosidase</keyword>
<reference evidence="18 19" key="1">
    <citation type="journal article" date="2013" name="Front. Microbiol.">
        <title>The genome of Nitrospina gracilis illuminates the metabolism and evolution of the major marine nitrite oxidizer.</title>
        <authorList>
            <person name="Luecker S."/>
            <person name="Nowka B."/>
            <person name="Rattei T."/>
            <person name="Spieck E."/>
            <person name="and Daims H."/>
        </authorList>
    </citation>
    <scope>NUCLEOTIDE SEQUENCE [LARGE SCALE GENOMIC DNA]</scope>
    <source>
        <strain evidence="18 19">3/211</strain>
    </source>
</reference>
<evidence type="ECO:0000256" key="6">
    <source>
        <dbReference type="ARBA" id="ARBA00022023"/>
    </source>
</evidence>
<dbReference type="Gene3D" id="1.10.340.30">
    <property type="entry name" value="Hypothetical protein, domain 2"/>
    <property type="match status" value="1"/>
</dbReference>
<keyword evidence="13" id="KW-0234">DNA repair</keyword>
<dbReference type="GO" id="GO:0008413">
    <property type="term" value="F:8-oxo-7,8-dihydroguanosine triphosphate pyrophosphatase activity"/>
    <property type="evidence" value="ECO:0007669"/>
    <property type="project" value="InterPro"/>
</dbReference>
<evidence type="ECO:0000256" key="12">
    <source>
        <dbReference type="ARBA" id="ARBA00023014"/>
    </source>
</evidence>
<comment type="caution">
    <text evidence="18">The sequence shown here is derived from an EMBL/GenBank/DDBJ whole genome shotgun (WGS) entry which is preliminary data.</text>
</comment>
<dbReference type="GO" id="GO:0000701">
    <property type="term" value="F:purine-specific mismatch base pair DNA N-glycosylase activity"/>
    <property type="evidence" value="ECO:0007669"/>
    <property type="project" value="UniProtKB-EC"/>
</dbReference>
<evidence type="ECO:0000256" key="3">
    <source>
        <dbReference type="ARBA" id="ARBA00002933"/>
    </source>
</evidence>
<evidence type="ECO:0000256" key="4">
    <source>
        <dbReference type="ARBA" id="ARBA00008343"/>
    </source>
</evidence>
<dbReference type="SUPFAM" id="SSF55811">
    <property type="entry name" value="Nudix"/>
    <property type="match status" value="1"/>
</dbReference>
<dbReference type="GO" id="GO:0035485">
    <property type="term" value="F:adenine/guanine mispair binding"/>
    <property type="evidence" value="ECO:0007669"/>
    <property type="project" value="TreeGrafter"/>
</dbReference>
<dbReference type="Pfam" id="PF14815">
    <property type="entry name" value="NUDIX_4"/>
    <property type="match status" value="1"/>
</dbReference>
<evidence type="ECO:0000256" key="11">
    <source>
        <dbReference type="ARBA" id="ARBA00023004"/>
    </source>
</evidence>
<comment type="cofactor">
    <cofactor evidence="16">
        <name>Mg(2+)</name>
        <dbReference type="ChEBI" id="CHEBI:18420"/>
    </cofactor>
</comment>
<dbReference type="PROSITE" id="PS01155">
    <property type="entry name" value="ENDONUCLEASE_III_2"/>
    <property type="match status" value="1"/>
</dbReference>
<evidence type="ECO:0000256" key="9">
    <source>
        <dbReference type="ARBA" id="ARBA00022763"/>
    </source>
</evidence>
<dbReference type="SMART" id="SM00478">
    <property type="entry name" value="ENDO3c"/>
    <property type="match status" value="1"/>
</dbReference>
<dbReference type="CDD" id="cd00056">
    <property type="entry name" value="ENDO3c"/>
    <property type="match status" value="1"/>
</dbReference>
<evidence type="ECO:0000256" key="14">
    <source>
        <dbReference type="ARBA" id="ARBA00023295"/>
    </source>
</evidence>
<dbReference type="Pfam" id="PF00633">
    <property type="entry name" value="HHH"/>
    <property type="match status" value="1"/>
</dbReference>
<dbReference type="InterPro" id="IPR015797">
    <property type="entry name" value="NUDIX_hydrolase-like_dom_sf"/>
</dbReference>
<dbReference type="InterPro" id="IPR020476">
    <property type="entry name" value="Nudix_hydrolase"/>
</dbReference>
<dbReference type="GO" id="GO:0051539">
    <property type="term" value="F:4 iron, 4 sulfur cluster binding"/>
    <property type="evidence" value="ECO:0007669"/>
    <property type="project" value="UniProtKB-KW"/>
</dbReference>
<dbReference type="InterPro" id="IPR000445">
    <property type="entry name" value="HhH_motif"/>
</dbReference>
<evidence type="ECO:0000313" key="18">
    <source>
        <dbReference type="EMBL" id="CCQ90630.1"/>
    </source>
</evidence>
<dbReference type="SUPFAM" id="SSF48150">
    <property type="entry name" value="DNA-glycosylase"/>
    <property type="match status" value="1"/>
</dbReference>
<dbReference type="GO" id="GO:0034039">
    <property type="term" value="F:8-oxo-7,8-dihydroguanine DNA N-glycosylase activity"/>
    <property type="evidence" value="ECO:0007669"/>
    <property type="project" value="TreeGrafter"/>
</dbReference>
<keyword evidence="16" id="KW-0460">Magnesium</keyword>
<dbReference type="InterPro" id="IPR023170">
    <property type="entry name" value="HhH_base_excis_C"/>
</dbReference>
<dbReference type="Gene3D" id="1.10.1670.10">
    <property type="entry name" value="Helix-hairpin-Helix base-excision DNA repair enzymes (C-terminal)"/>
    <property type="match status" value="1"/>
</dbReference>
<dbReference type="AlphaFoldDB" id="M1YZF8"/>
<dbReference type="PRINTS" id="PR00502">
    <property type="entry name" value="NUDIXFAMILY"/>
</dbReference>
<sequence>MKPPSFAKTIQRALLKWFDSDQRAMPWRETRDPYRIWVSEIMLQQTQVKTVVPYYERWVKSFPTVEKLARARESTVLKHWEGLGYYSRARNLHKAAKQIVREQNGNVPDTMEGILSLPGIGRYTAGAVLSIAYDQPVPVLDGNVKRVLSRLFGLMENGATKQSENTLWQHAESLLPQKRPGDFNQSLMELGATLCLPQNPMCLLCPIVQHCEAHRQGEPEKFPPPKKRASTKKIEVSAAIIQRDGKVFIQQRPREGLMGGLWEFPGGKREPHEDSETCLVREIREELGVNVAIREKVMTIRHAYTRFRVTLHVFDCTVESGRLRPTQCEQWRWVPMNKLDRYTFPAANVKIVKHLMQNGGTKANPKRSLKT</sequence>
<feature type="binding site" evidence="15">
    <location>
        <begin position="263"/>
        <end position="266"/>
    </location>
    <ligand>
        <name>8-oxo-dGTP</name>
        <dbReference type="ChEBI" id="CHEBI:77896"/>
    </ligand>
</feature>
<dbReference type="Pfam" id="PF00730">
    <property type="entry name" value="HhH-GPD"/>
    <property type="match status" value="1"/>
</dbReference>
<dbReference type="Proteomes" id="UP000011704">
    <property type="component" value="Unassembled WGS sequence"/>
</dbReference>
<evidence type="ECO:0000256" key="10">
    <source>
        <dbReference type="ARBA" id="ARBA00022801"/>
    </source>
</evidence>
<evidence type="ECO:0000259" key="17">
    <source>
        <dbReference type="PROSITE" id="PS51462"/>
    </source>
</evidence>
<evidence type="ECO:0000256" key="5">
    <source>
        <dbReference type="ARBA" id="ARBA00012045"/>
    </source>
</evidence>
<keyword evidence="9" id="KW-0227">DNA damage</keyword>
<dbReference type="InterPro" id="IPR029119">
    <property type="entry name" value="MutY_C"/>
</dbReference>
<dbReference type="STRING" id="1266370.NITGR_330028"/>
<evidence type="ECO:0000256" key="15">
    <source>
        <dbReference type="PIRSR" id="PIRSR603561-1"/>
    </source>
</evidence>
<evidence type="ECO:0000256" key="13">
    <source>
        <dbReference type="ARBA" id="ARBA00023204"/>
    </source>
</evidence>
<dbReference type="InterPro" id="IPR003265">
    <property type="entry name" value="HhH-GPD_domain"/>
</dbReference>
<keyword evidence="7" id="KW-0004">4Fe-4S</keyword>
<dbReference type="GO" id="GO:0006298">
    <property type="term" value="P:mismatch repair"/>
    <property type="evidence" value="ECO:0007669"/>
    <property type="project" value="TreeGrafter"/>
</dbReference>
<keyword evidence="12" id="KW-0411">Iron-sulfur</keyword>
<protein>
    <recommendedName>
        <fullName evidence="6">Adenine DNA glycosylase</fullName>
        <ecNumber evidence="5">3.2.2.31</ecNumber>
    </recommendedName>
</protein>
<feature type="binding site" evidence="15">
    <location>
        <position position="348"/>
    </location>
    <ligand>
        <name>8-oxo-dGTP</name>
        <dbReference type="ChEBI" id="CHEBI:77896"/>
    </ligand>
</feature>
<evidence type="ECO:0000256" key="8">
    <source>
        <dbReference type="ARBA" id="ARBA00022723"/>
    </source>
</evidence>
<dbReference type="InterPro" id="IPR020084">
    <property type="entry name" value="NUDIX_hydrolase_CS"/>
</dbReference>
<comment type="function">
    <text evidence="3">Adenine glycosylase active on G-A mispairs. MutY also corrects error-prone DNA synthesis past GO lesions which are due to the oxidatively damaged form of guanine: 7,8-dihydro-8-oxoguanine (8-oxo-dGTP).</text>
</comment>